<dbReference type="RefSeq" id="WP_267782128.1">
    <property type="nucleotide sequence ID" value="NZ_CP113089.1"/>
</dbReference>
<sequence length="371" mass="40511">MPLFDSFVWRSWTGFGLAVVIALVIVVLIVATVALAARVVARRRPGVYATLGPLRRRLRLLLALIALWVAVALTFPLRDWMPVLDQLLRILVIAAGAWVVAAGVTLAFERTTGRYDISAADNRVARRMRTQLLILKRLALVVIGVVAIGSILLTFDGAEAVGASLLASAGLASVVAGLAAQSTLANLFAGMQLAFSDAIRVDDVVIVEGEFGRIEEITLTYVVVRIWDQRRMVLPSTYFTTTPFQNWTRTTADLMGPVVLDLDWRVDVEGLRAELDRVLAETPLWNGAVSNIQIVDATGGMVRARALISAADSGQLWDLQVLVREKLVAWVRDHAPEAMPVQRLEEAAPVLVRPLRETEPEPSGEAQPESE</sequence>
<evidence type="ECO:0000259" key="7">
    <source>
        <dbReference type="Pfam" id="PF00924"/>
    </source>
</evidence>
<dbReference type="GO" id="GO:0016020">
    <property type="term" value="C:membrane"/>
    <property type="evidence" value="ECO:0007669"/>
    <property type="project" value="UniProtKB-SubCell"/>
</dbReference>
<dbReference type="InterPro" id="IPR023408">
    <property type="entry name" value="MscS_beta-dom_sf"/>
</dbReference>
<evidence type="ECO:0000313" key="9">
    <source>
        <dbReference type="Proteomes" id="UP001164706"/>
    </source>
</evidence>
<evidence type="ECO:0000256" key="6">
    <source>
        <dbReference type="SAM" id="Phobius"/>
    </source>
</evidence>
<keyword evidence="4 6" id="KW-0472">Membrane</keyword>
<feature type="transmembrane region" description="Helical" evidence="6">
    <location>
        <begin position="133"/>
        <end position="155"/>
    </location>
</feature>
<dbReference type="Pfam" id="PF00924">
    <property type="entry name" value="MS_channel_2nd"/>
    <property type="match status" value="1"/>
</dbReference>
<feature type="domain" description="Mechanosensitive ion channel MscS" evidence="7">
    <location>
        <begin position="183"/>
        <end position="249"/>
    </location>
</feature>
<protein>
    <submittedName>
        <fullName evidence="8">Mechanosensitive ion channel</fullName>
    </submittedName>
</protein>
<comment type="subcellular location">
    <subcellularLocation>
        <location evidence="1">Membrane</location>
    </subcellularLocation>
</comment>
<gene>
    <name evidence="8" type="ORF">OVN18_04080</name>
</gene>
<organism evidence="8 9">
    <name type="scientific">Microcella daejeonensis</name>
    <dbReference type="NCBI Taxonomy" id="2994971"/>
    <lineage>
        <taxon>Bacteria</taxon>
        <taxon>Bacillati</taxon>
        <taxon>Actinomycetota</taxon>
        <taxon>Actinomycetes</taxon>
        <taxon>Micrococcales</taxon>
        <taxon>Microbacteriaceae</taxon>
        <taxon>Microcella</taxon>
    </lineage>
</organism>
<dbReference type="KEGG" id="mdb:OVN18_04080"/>
<feature type="transmembrane region" description="Helical" evidence="6">
    <location>
        <begin position="58"/>
        <end position="75"/>
    </location>
</feature>
<dbReference type="GO" id="GO:0055085">
    <property type="term" value="P:transmembrane transport"/>
    <property type="evidence" value="ECO:0007669"/>
    <property type="project" value="InterPro"/>
</dbReference>
<evidence type="ECO:0000313" key="8">
    <source>
        <dbReference type="EMBL" id="WAB82194.1"/>
    </source>
</evidence>
<accession>A0A9E8MM61</accession>
<dbReference type="SUPFAM" id="SSF50182">
    <property type="entry name" value="Sm-like ribonucleoproteins"/>
    <property type="match status" value="1"/>
</dbReference>
<evidence type="ECO:0000256" key="1">
    <source>
        <dbReference type="ARBA" id="ARBA00004370"/>
    </source>
</evidence>
<evidence type="ECO:0000256" key="3">
    <source>
        <dbReference type="ARBA" id="ARBA00022989"/>
    </source>
</evidence>
<dbReference type="Gene3D" id="1.10.287.1260">
    <property type="match status" value="1"/>
</dbReference>
<reference evidence="8" key="1">
    <citation type="submission" date="2022-11" db="EMBL/GenBank/DDBJ databases">
        <title>Description of Microcella daejonensis nov. sp, isolated from riverside soil.</title>
        <authorList>
            <person name="Molina K.M."/>
            <person name="Kim S.B."/>
        </authorList>
    </citation>
    <scope>NUCLEOTIDE SEQUENCE</scope>
    <source>
        <strain evidence="8">MMS21-STM12</strain>
    </source>
</reference>
<feature type="transmembrane region" description="Helical" evidence="6">
    <location>
        <begin position="161"/>
        <end position="180"/>
    </location>
</feature>
<dbReference type="EMBL" id="CP113089">
    <property type="protein sequence ID" value="WAB82194.1"/>
    <property type="molecule type" value="Genomic_DNA"/>
</dbReference>
<name>A0A9E8MM61_9MICO</name>
<keyword evidence="3 6" id="KW-1133">Transmembrane helix</keyword>
<keyword evidence="9" id="KW-1185">Reference proteome</keyword>
<evidence type="ECO:0000256" key="5">
    <source>
        <dbReference type="SAM" id="MobiDB-lite"/>
    </source>
</evidence>
<proteinExistence type="predicted"/>
<feature type="transmembrane region" description="Helical" evidence="6">
    <location>
        <begin position="87"/>
        <end position="108"/>
    </location>
</feature>
<dbReference type="Proteomes" id="UP001164706">
    <property type="component" value="Chromosome"/>
</dbReference>
<dbReference type="PANTHER" id="PTHR30566:SF25">
    <property type="entry name" value="INNER MEMBRANE PROTEIN"/>
    <property type="match status" value="1"/>
</dbReference>
<evidence type="ECO:0000256" key="4">
    <source>
        <dbReference type="ARBA" id="ARBA00023136"/>
    </source>
</evidence>
<evidence type="ECO:0000256" key="2">
    <source>
        <dbReference type="ARBA" id="ARBA00022692"/>
    </source>
</evidence>
<dbReference type="InterPro" id="IPR010920">
    <property type="entry name" value="LSM_dom_sf"/>
</dbReference>
<feature type="transmembrane region" description="Helical" evidence="6">
    <location>
        <begin position="12"/>
        <end position="37"/>
    </location>
</feature>
<dbReference type="InterPro" id="IPR006685">
    <property type="entry name" value="MscS_channel_2nd"/>
</dbReference>
<dbReference type="PANTHER" id="PTHR30566">
    <property type="entry name" value="YNAI-RELATED MECHANOSENSITIVE ION CHANNEL"/>
    <property type="match status" value="1"/>
</dbReference>
<keyword evidence="2 6" id="KW-0812">Transmembrane</keyword>
<dbReference type="Gene3D" id="2.30.30.60">
    <property type="match status" value="1"/>
</dbReference>
<dbReference type="AlphaFoldDB" id="A0A9E8MM61"/>
<feature type="region of interest" description="Disordered" evidence="5">
    <location>
        <begin position="351"/>
        <end position="371"/>
    </location>
</feature>